<keyword evidence="1" id="KW-1133">Transmembrane helix</keyword>
<evidence type="ECO:0000313" key="3">
    <source>
        <dbReference type="Proteomes" id="UP001150259"/>
    </source>
</evidence>
<reference evidence="2 3" key="1">
    <citation type="submission" date="2022-11" db="EMBL/GenBank/DDBJ databases">
        <title>Anaerobic phenanthrene biodegradation by a DNRA strain PheN6.</title>
        <authorList>
            <person name="Zhang Z."/>
        </authorList>
    </citation>
    <scope>NUCLEOTIDE SEQUENCE [LARGE SCALE GENOMIC DNA]</scope>
    <source>
        <strain evidence="2 3">PheN6</strain>
    </source>
</reference>
<dbReference type="Proteomes" id="UP001150259">
    <property type="component" value="Unassembled WGS sequence"/>
</dbReference>
<keyword evidence="3" id="KW-1185">Reference proteome</keyword>
<evidence type="ECO:0000313" key="2">
    <source>
        <dbReference type="EMBL" id="MDC5696632.1"/>
    </source>
</evidence>
<feature type="transmembrane region" description="Helical" evidence="1">
    <location>
        <begin position="12"/>
        <end position="29"/>
    </location>
</feature>
<dbReference type="RefSeq" id="WP_272461208.1">
    <property type="nucleotide sequence ID" value="NZ_JAPFQL010000014.1"/>
</dbReference>
<organism evidence="2 3">
    <name type="scientific">Intrasporangium calvum</name>
    <dbReference type="NCBI Taxonomy" id="53358"/>
    <lineage>
        <taxon>Bacteria</taxon>
        <taxon>Bacillati</taxon>
        <taxon>Actinomycetota</taxon>
        <taxon>Actinomycetes</taxon>
        <taxon>Micrococcales</taxon>
        <taxon>Intrasporangiaceae</taxon>
        <taxon>Intrasporangium</taxon>
    </lineage>
</organism>
<evidence type="ECO:0008006" key="4">
    <source>
        <dbReference type="Google" id="ProtNLM"/>
    </source>
</evidence>
<feature type="transmembrane region" description="Helical" evidence="1">
    <location>
        <begin position="72"/>
        <end position="91"/>
    </location>
</feature>
<keyword evidence="1" id="KW-0812">Transmembrane</keyword>
<gene>
    <name evidence="2" type="ORF">OO014_05135</name>
</gene>
<proteinExistence type="predicted"/>
<evidence type="ECO:0000256" key="1">
    <source>
        <dbReference type="SAM" id="Phobius"/>
    </source>
</evidence>
<feature type="transmembrane region" description="Helical" evidence="1">
    <location>
        <begin position="41"/>
        <end position="60"/>
    </location>
</feature>
<name>A0ABT5GEV4_9MICO</name>
<sequence length="135" mass="14051">MTSMEPAWRGRASILALIAGAVWVVVLVIEGPPGNGYGWESVAISAGLIAVLFIPMAYFVRFDSARPALASAALAIVAVVMSAASLIGNWGVEPTAFRVLETIFTVFVVAAGSVVFAVAAATVRHSRSRHSHVAS</sequence>
<keyword evidence="1" id="KW-0472">Membrane</keyword>
<accession>A0ABT5GEV4</accession>
<feature type="transmembrane region" description="Helical" evidence="1">
    <location>
        <begin position="103"/>
        <end position="123"/>
    </location>
</feature>
<protein>
    <recommendedName>
        <fullName evidence="4">SPW repeat-containing protein</fullName>
    </recommendedName>
</protein>
<comment type="caution">
    <text evidence="2">The sequence shown here is derived from an EMBL/GenBank/DDBJ whole genome shotgun (WGS) entry which is preliminary data.</text>
</comment>
<dbReference type="EMBL" id="JAPFQL010000014">
    <property type="protein sequence ID" value="MDC5696632.1"/>
    <property type="molecule type" value="Genomic_DNA"/>
</dbReference>